<feature type="region of interest" description="Disordered" evidence="1">
    <location>
        <begin position="53"/>
        <end position="97"/>
    </location>
</feature>
<dbReference type="Proteomes" id="UP001054945">
    <property type="component" value="Unassembled WGS sequence"/>
</dbReference>
<protein>
    <submittedName>
        <fullName evidence="2">Uncharacterized protein</fullName>
    </submittedName>
</protein>
<reference evidence="2 3" key="1">
    <citation type="submission" date="2021-06" db="EMBL/GenBank/DDBJ databases">
        <title>Caerostris extrusa draft genome.</title>
        <authorList>
            <person name="Kono N."/>
            <person name="Arakawa K."/>
        </authorList>
    </citation>
    <scope>NUCLEOTIDE SEQUENCE [LARGE SCALE GENOMIC DNA]</scope>
</reference>
<comment type="caution">
    <text evidence="2">The sequence shown here is derived from an EMBL/GenBank/DDBJ whole genome shotgun (WGS) entry which is preliminary data.</text>
</comment>
<organism evidence="2 3">
    <name type="scientific">Caerostris extrusa</name>
    <name type="common">Bark spider</name>
    <name type="synonym">Caerostris bankana</name>
    <dbReference type="NCBI Taxonomy" id="172846"/>
    <lineage>
        <taxon>Eukaryota</taxon>
        <taxon>Metazoa</taxon>
        <taxon>Ecdysozoa</taxon>
        <taxon>Arthropoda</taxon>
        <taxon>Chelicerata</taxon>
        <taxon>Arachnida</taxon>
        <taxon>Araneae</taxon>
        <taxon>Araneomorphae</taxon>
        <taxon>Entelegynae</taxon>
        <taxon>Araneoidea</taxon>
        <taxon>Araneidae</taxon>
        <taxon>Caerostris</taxon>
    </lineage>
</organism>
<keyword evidence="3" id="KW-1185">Reference proteome</keyword>
<dbReference type="AlphaFoldDB" id="A0AAV4VQ66"/>
<accession>A0AAV4VQ66</accession>
<feature type="compositionally biased region" description="Polar residues" evidence="1">
    <location>
        <begin position="80"/>
        <end position="91"/>
    </location>
</feature>
<sequence>MENVKKGREREREGKVIRARRRREDLRLKGKILRRGILIETVKAGMAKYKSAQSNLAGPGGEGESVRPPERSPVSAAGRSENTLRNHQLNSIRKLFD</sequence>
<dbReference type="EMBL" id="BPLR01014877">
    <property type="protein sequence ID" value="GIY71971.1"/>
    <property type="molecule type" value="Genomic_DNA"/>
</dbReference>
<name>A0AAV4VQ66_CAEEX</name>
<evidence type="ECO:0000313" key="3">
    <source>
        <dbReference type="Proteomes" id="UP001054945"/>
    </source>
</evidence>
<gene>
    <name evidence="2" type="ORF">CEXT_568141</name>
</gene>
<proteinExistence type="predicted"/>
<evidence type="ECO:0000313" key="2">
    <source>
        <dbReference type="EMBL" id="GIY71971.1"/>
    </source>
</evidence>
<evidence type="ECO:0000256" key="1">
    <source>
        <dbReference type="SAM" id="MobiDB-lite"/>
    </source>
</evidence>